<dbReference type="GO" id="GO:0004222">
    <property type="term" value="F:metalloendopeptidase activity"/>
    <property type="evidence" value="ECO:0007669"/>
    <property type="project" value="InterPro"/>
</dbReference>
<dbReference type="GO" id="GO:0005886">
    <property type="term" value="C:plasma membrane"/>
    <property type="evidence" value="ECO:0007669"/>
    <property type="project" value="TreeGrafter"/>
</dbReference>
<protein>
    <recommendedName>
        <fullName evidence="4">Transmembrane protein</fullName>
    </recommendedName>
</protein>
<dbReference type="VEuPathDB" id="VectorBase:LOC119178545"/>
<dbReference type="SUPFAM" id="SSF55486">
    <property type="entry name" value="Metalloproteases ('zincins'), catalytic domain"/>
    <property type="match status" value="1"/>
</dbReference>
<dbReference type="Proteomes" id="UP000821866">
    <property type="component" value="Chromosome 3"/>
</dbReference>
<feature type="transmembrane region" description="Helical" evidence="1">
    <location>
        <begin position="20"/>
        <end position="43"/>
    </location>
</feature>
<dbReference type="InterPro" id="IPR024079">
    <property type="entry name" value="MetalloPept_cat_dom_sf"/>
</dbReference>
<reference evidence="2" key="2">
    <citation type="submission" date="2021-09" db="EMBL/GenBank/DDBJ databases">
        <authorList>
            <person name="Jia N."/>
            <person name="Wang J."/>
            <person name="Shi W."/>
            <person name="Du L."/>
            <person name="Sun Y."/>
            <person name="Zhan W."/>
            <person name="Jiang J."/>
            <person name="Wang Q."/>
            <person name="Zhang B."/>
            <person name="Ji P."/>
            <person name="Sakyi L.B."/>
            <person name="Cui X."/>
            <person name="Yuan T."/>
            <person name="Jiang B."/>
            <person name="Yang W."/>
            <person name="Lam T.T.-Y."/>
            <person name="Chang Q."/>
            <person name="Ding S."/>
            <person name="Wang X."/>
            <person name="Zhu J."/>
            <person name="Ruan X."/>
            <person name="Zhao L."/>
            <person name="Wei J."/>
            <person name="Que T."/>
            <person name="Du C."/>
            <person name="Cheng J."/>
            <person name="Dai P."/>
            <person name="Han X."/>
            <person name="Huang E."/>
            <person name="Gao Y."/>
            <person name="Liu J."/>
            <person name="Shao H."/>
            <person name="Ye R."/>
            <person name="Li L."/>
            <person name="Wei W."/>
            <person name="Wang X."/>
            <person name="Wang C."/>
            <person name="Huo Q."/>
            <person name="Li W."/>
            <person name="Guo W."/>
            <person name="Chen H."/>
            <person name="Chen S."/>
            <person name="Zhou L."/>
            <person name="Zhou L."/>
            <person name="Ni X."/>
            <person name="Tian J."/>
            <person name="Zhou Y."/>
            <person name="Sheng Y."/>
            <person name="Liu T."/>
            <person name="Pan Y."/>
            <person name="Xia L."/>
            <person name="Li J."/>
            <person name="Zhao F."/>
            <person name="Cao W."/>
        </authorList>
    </citation>
    <scope>NUCLEOTIDE SEQUENCE</scope>
    <source>
        <strain evidence="2">Rmic-2018</strain>
        <tissue evidence="2">Larvae</tissue>
    </source>
</reference>
<dbReference type="PANTHER" id="PTHR11733:SF241">
    <property type="entry name" value="GH26575P-RELATED"/>
    <property type="match status" value="1"/>
</dbReference>
<accession>A0A9J6E998</accession>
<keyword evidence="1" id="KW-1133">Transmembrane helix</keyword>
<dbReference type="AlphaFoldDB" id="A0A9J6E998"/>
<name>A0A9J6E998_RHIMP</name>
<dbReference type="InterPro" id="IPR000718">
    <property type="entry name" value="Peptidase_M13"/>
</dbReference>
<gene>
    <name evidence="2" type="ORF">HPB51_011853</name>
</gene>
<dbReference type="PANTHER" id="PTHR11733">
    <property type="entry name" value="ZINC METALLOPROTEASE FAMILY M13 NEPRILYSIN-RELATED"/>
    <property type="match status" value="1"/>
</dbReference>
<keyword evidence="3" id="KW-1185">Reference proteome</keyword>
<evidence type="ECO:0000256" key="1">
    <source>
        <dbReference type="SAM" id="Phobius"/>
    </source>
</evidence>
<reference evidence="2" key="1">
    <citation type="journal article" date="2020" name="Cell">
        <title>Large-Scale Comparative Analyses of Tick Genomes Elucidate Their Genetic Diversity and Vector Capacities.</title>
        <authorList>
            <consortium name="Tick Genome and Microbiome Consortium (TIGMIC)"/>
            <person name="Jia N."/>
            <person name="Wang J."/>
            <person name="Shi W."/>
            <person name="Du L."/>
            <person name="Sun Y."/>
            <person name="Zhan W."/>
            <person name="Jiang J.F."/>
            <person name="Wang Q."/>
            <person name="Zhang B."/>
            <person name="Ji P."/>
            <person name="Bell-Sakyi L."/>
            <person name="Cui X.M."/>
            <person name="Yuan T.T."/>
            <person name="Jiang B.G."/>
            <person name="Yang W.F."/>
            <person name="Lam T.T."/>
            <person name="Chang Q.C."/>
            <person name="Ding S.J."/>
            <person name="Wang X.J."/>
            <person name="Zhu J.G."/>
            <person name="Ruan X.D."/>
            <person name="Zhao L."/>
            <person name="Wei J.T."/>
            <person name="Ye R.Z."/>
            <person name="Que T.C."/>
            <person name="Du C.H."/>
            <person name="Zhou Y.H."/>
            <person name="Cheng J.X."/>
            <person name="Dai P.F."/>
            <person name="Guo W.B."/>
            <person name="Han X.H."/>
            <person name="Huang E.J."/>
            <person name="Li L.F."/>
            <person name="Wei W."/>
            <person name="Gao Y.C."/>
            <person name="Liu J.Z."/>
            <person name="Shao H.Z."/>
            <person name="Wang X."/>
            <person name="Wang C.C."/>
            <person name="Yang T.C."/>
            <person name="Huo Q.B."/>
            <person name="Li W."/>
            <person name="Chen H.Y."/>
            <person name="Chen S.E."/>
            <person name="Zhou L.G."/>
            <person name="Ni X.B."/>
            <person name="Tian J.H."/>
            <person name="Sheng Y."/>
            <person name="Liu T."/>
            <person name="Pan Y.S."/>
            <person name="Xia L.Y."/>
            <person name="Li J."/>
            <person name="Zhao F."/>
            <person name="Cao W.C."/>
        </authorList>
    </citation>
    <scope>NUCLEOTIDE SEQUENCE</scope>
    <source>
        <strain evidence="2">Rmic-2018</strain>
    </source>
</reference>
<dbReference type="Gene3D" id="3.40.390.10">
    <property type="entry name" value="Collagenase (Catalytic Domain)"/>
    <property type="match status" value="2"/>
</dbReference>
<dbReference type="Gene3D" id="1.10.1380.10">
    <property type="entry name" value="Neutral endopeptidase , domain2"/>
    <property type="match status" value="2"/>
</dbReference>
<organism evidence="2 3">
    <name type="scientific">Rhipicephalus microplus</name>
    <name type="common">Cattle tick</name>
    <name type="synonym">Boophilus microplus</name>
    <dbReference type="NCBI Taxonomy" id="6941"/>
    <lineage>
        <taxon>Eukaryota</taxon>
        <taxon>Metazoa</taxon>
        <taxon>Ecdysozoa</taxon>
        <taxon>Arthropoda</taxon>
        <taxon>Chelicerata</taxon>
        <taxon>Arachnida</taxon>
        <taxon>Acari</taxon>
        <taxon>Parasitiformes</taxon>
        <taxon>Ixodida</taxon>
        <taxon>Ixodoidea</taxon>
        <taxon>Ixodidae</taxon>
        <taxon>Rhipicephalinae</taxon>
        <taxon>Rhipicephalus</taxon>
        <taxon>Boophilus</taxon>
    </lineage>
</organism>
<keyword evidence="1" id="KW-0812">Transmembrane</keyword>
<comment type="caution">
    <text evidence="2">The sequence shown here is derived from an EMBL/GenBank/DDBJ whole genome shotgun (WGS) entry which is preliminary data.</text>
</comment>
<dbReference type="EMBL" id="JABSTU010000005">
    <property type="protein sequence ID" value="KAH8030809.1"/>
    <property type="molecule type" value="Genomic_DNA"/>
</dbReference>
<evidence type="ECO:0000313" key="3">
    <source>
        <dbReference type="Proteomes" id="UP000821866"/>
    </source>
</evidence>
<proteinExistence type="predicted"/>
<keyword evidence="1" id="KW-0472">Membrane</keyword>
<evidence type="ECO:0008006" key="4">
    <source>
        <dbReference type="Google" id="ProtNLM"/>
    </source>
</evidence>
<dbReference type="PROSITE" id="PS51885">
    <property type="entry name" value="NEPRILYSIN"/>
    <property type="match status" value="1"/>
</dbReference>
<evidence type="ECO:0000313" key="2">
    <source>
        <dbReference type="EMBL" id="KAH8030809.1"/>
    </source>
</evidence>
<dbReference type="GO" id="GO:0016485">
    <property type="term" value="P:protein processing"/>
    <property type="evidence" value="ECO:0007669"/>
    <property type="project" value="TreeGrafter"/>
</dbReference>
<dbReference type="InterPro" id="IPR042089">
    <property type="entry name" value="Peptidase_M13_dom_2"/>
</dbReference>
<sequence length="729" mass="80946">MSQFKTSSTTPYYGDDYLFTRAAVCTLAMGIVTLAVLLVGSVMSAQGRAALSKSAASGGFGGGLLHGVATDVSTTSHRTTKPLLRNATKTVPASRSTRTPKTTPANGHAVEAVQVGLVTRLLRESLDESADPCHDLRAHVCAGYDRGELGGQPLVERAAQDVADAVEASFRTAIGSSSALVAKHSSLRKAAALYRSCMNADPEDPTNVKALASFFEHNDLPLSSDRDNGGSTATPDFLDKTVELHLRYDLRLFFELRADAFPDHGRRYVRVVADPDFEEWKERRFVMRNRKEHGPLAEDALVSCGVSKKRIRELAHRIWTLEDKLLVKTESEVHDYDDSIDDSWKTSLEAHSGGAFMADFELDVGSDAAMSFNDMRSRQGVSEAGRALYVAWEACRRLVNVSTPTPRKSSRCVALTSVDYGHVVRAPYYYSALTSNRLAKVKTMIRGIVHEFVASIDGTRWLPVSVREEVKNRVRRVRWMLGYAPRLDQWTGLDRFYMGYPTATGVFAADYLAARKERMRRFLESLHDDYNVHARFAYVEQPSSKTWYVASENRVVLPAASMLPPMFDARSLPEVNYGLLGSVLLKAMARVTIDVARIKHEKAEKVAWSGHTIKQFVERLTCRQMSADLTSDAPGPPSVSVGGHALLRAFRNAAAHDVRHRSLPATKRKSRSRMFFLSRCLLFCADNHSGTSNSANHRCNVMARRSSEFAEAFGCLGWRNSTRDRCDVW</sequence>